<dbReference type="GO" id="GO:0016491">
    <property type="term" value="F:oxidoreductase activity"/>
    <property type="evidence" value="ECO:0007669"/>
    <property type="project" value="InterPro"/>
</dbReference>
<accession>A0A7S2UUN3</accession>
<proteinExistence type="predicted"/>
<reference evidence="2" key="1">
    <citation type="submission" date="2021-01" db="EMBL/GenBank/DDBJ databases">
        <authorList>
            <person name="Corre E."/>
            <person name="Pelletier E."/>
            <person name="Niang G."/>
            <person name="Scheremetjew M."/>
            <person name="Finn R."/>
            <person name="Kale V."/>
            <person name="Holt S."/>
            <person name="Cochrane G."/>
            <person name="Meng A."/>
            <person name="Brown T."/>
            <person name="Cohen L."/>
        </authorList>
    </citation>
    <scope>NUCLEOTIDE SEQUENCE</scope>
    <source>
        <strain evidence="2">CCMP1661</strain>
    </source>
</reference>
<dbReference type="Pfam" id="PF09995">
    <property type="entry name" value="MPAB_Lcp_cat"/>
    <property type="match status" value="1"/>
</dbReference>
<dbReference type="PANTHER" id="PTHR37539:SF1">
    <property type="entry name" value="ER-BOUND OXYGENASE MPAB_MPAB'_RUBBER OXYGENASE CATALYTIC DOMAIN-CONTAINING PROTEIN"/>
    <property type="match status" value="1"/>
</dbReference>
<organism evidence="2">
    <name type="scientific">Fibrocapsa japonica</name>
    <dbReference type="NCBI Taxonomy" id="94617"/>
    <lineage>
        <taxon>Eukaryota</taxon>
        <taxon>Sar</taxon>
        <taxon>Stramenopiles</taxon>
        <taxon>Ochrophyta</taxon>
        <taxon>Raphidophyceae</taxon>
        <taxon>Chattonellales</taxon>
        <taxon>Chattonellaceae</taxon>
        <taxon>Fibrocapsa</taxon>
    </lineage>
</organism>
<dbReference type="InterPro" id="IPR037473">
    <property type="entry name" value="Lcp-like"/>
</dbReference>
<gene>
    <name evidence="2" type="ORF">FJAP1339_LOCUS2363</name>
</gene>
<sequence>MIMENTELDWDSMRMEGDELADQIHSSLPANAQEKKLVQLIMNSPNGTLTKEAACRMERIRHLFTKYFPFTGLILLCGSLPAAYSAAKGAETLKCTGRMYEEPKVRILETTLFLHRIFEHQYYDHNLGRVCDLEKHPGFRAIAKVRLLHARVRSHLKDLPKEVYNLDENGVPINQEDLLGTLHVFSYVVLHGLERLGFKISDKDKDDFMHFWRQVGIWIGVSYKMQSFAQEEANFRKIMERHSFPSNYSKAIVQQLFEKISPPKCSVRQRQAISLYLKTLCWMLDEKLARRLELEYSVYYKYKWYLYILLFKMYLVVDYIYQRFSRNGLSMFPVGEILGDVAATQMKALGVAQPFMFRVVVKPPPFS</sequence>
<dbReference type="AlphaFoldDB" id="A0A7S2UUN3"/>
<protein>
    <recommendedName>
        <fullName evidence="1">ER-bound oxygenase mpaB/mpaB'/Rubber oxygenase catalytic domain-containing protein</fullName>
    </recommendedName>
</protein>
<dbReference type="EMBL" id="HBHR01004867">
    <property type="protein sequence ID" value="CAD9859843.1"/>
    <property type="molecule type" value="Transcribed_RNA"/>
</dbReference>
<evidence type="ECO:0000259" key="1">
    <source>
        <dbReference type="Pfam" id="PF09995"/>
    </source>
</evidence>
<name>A0A7S2UUN3_9STRA</name>
<dbReference type="InterPro" id="IPR018713">
    <property type="entry name" value="MPAB/Lcp_cat_dom"/>
</dbReference>
<evidence type="ECO:0000313" key="2">
    <source>
        <dbReference type="EMBL" id="CAD9859843.1"/>
    </source>
</evidence>
<dbReference type="PANTHER" id="PTHR37539">
    <property type="entry name" value="SECRETED PROTEIN-RELATED"/>
    <property type="match status" value="1"/>
</dbReference>
<feature type="domain" description="ER-bound oxygenase mpaB/mpaB'/Rubber oxygenase catalytic" evidence="1">
    <location>
        <begin position="75"/>
        <end position="297"/>
    </location>
</feature>